<comment type="subcellular location">
    <subcellularLocation>
        <location evidence="2">Endoplasmic reticulum lumen</location>
    </subcellularLocation>
</comment>
<dbReference type="FunFam" id="3.40.30.10:FF:000107">
    <property type="entry name" value="Protein disulfide-isomerase 5-2"/>
    <property type="match status" value="1"/>
</dbReference>
<dbReference type="PROSITE" id="PS51352">
    <property type="entry name" value="THIOREDOXIN_2"/>
    <property type="match status" value="1"/>
</dbReference>
<keyword evidence="5" id="KW-0732">Signal</keyword>
<evidence type="ECO:0000256" key="9">
    <source>
        <dbReference type="ARBA" id="ARBA00023284"/>
    </source>
</evidence>
<dbReference type="GO" id="GO:0003756">
    <property type="term" value="F:protein disulfide isomerase activity"/>
    <property type="evidence" value="ECO:0007669"/>
    <property type="project" value="UniProtKB-EC"/>
</dbReference>
<evidence type="ECO:0000256" key="4">
    <source>
        <dbReference type="ARBA" id="ARBA00012723"/>
    </source>
</evidence>
<accession>A0AA35SJU5</accession>
<reference evidence="11" key="1">
    <citation type="submission" date="2023-03" db="EMBL/GenBank/DDBJ databases">
        <authorList>
            <person name="Steffen K."/>
            <person name="Cardenas P."/>
        </authorList>
    </citation>
    <scope>NUCLEOTIDE SEQUENCE</scope>
</reference>
<dbReference type="EC" id="5.3.4.1" evidence="4"/>
<comment type="catalytic activity">
    <reaction evidence="1">
        <text>Catalyzes the rearrangement of -S-S- bonds in proteins.</text>
        <dbReference type="EC" id="5.3.4.1"/>
    </reaction>
</comment>
<proteinExistence type="inferred from homology"/>
<dbReference type="GO" id="GO:0005788">
    <property type="term" value="C:endoplasmic reticulum lumen"/>
    <property type="evidence" value="ECO:0007669"/>
    <property type="project" value="UniProtKB-SubCell"/>
</dbReference>
<dbReference type="InterPro" id="IPR017937">
    <property type="entry name" value="Thioredoxin_CS"/>
</dbReference>
<evidence type="ECO:0000256" key="8">
    <source>
        <dbReference type="ARBA" id="ARBA00023235"/>
    </source>
</evidence>
<keyword evidence="6" id="KW-0256">Endoplasmic reticulum</keyword>
<dbReference type="PANTHER" id="PTHR18929">
    <property type="entry name" value="PROTEIN DISULFIDE ISOMERASE"/>
    <property type="match status" value="1"/>
</dbReference>
<keyword evidence="8" id="KW-0413">Isomerase</keyword>
<dbReference type="EMBL" id="CASHTH010002455">
    <property type="protein sequence ID" value="CAI8030016.1"/>
    <property type="molecule type" value="Genomic_DNA"/>
</dbReference>
<sequence>METGLVLVEFYAPWCGHCKRLAPEYQRAAGRLREIRAPCSLAKIDATVETDLATLYGVKGYPTLLLFRHGDHKEYSGGRDANGEWIKFVLRQGWTSHCETCLWGMQFTYLLLT</sequence>
<dbReference type="AlphaFoldDB" id="A0AA35SJU5"/>
<organism evidence="11 12">
    <name type="scientific">Geodia barretti</name>
    <name type="common">Barrett's horny sponge</name>
    <dbReference type="NCBI Taxonomy" id="519541"/>
    <lineage>
        <taxon>Eukaryota</taxon>
        <taxon>Metazoa</taxon>
        <taxon>Porifera</taxon>
        <taxon>Demospongiae</taxon>
        <taxon>Heteroscleromorpha</taxon>
        <taxon>Tetractinellida</taxon>
        <taxon>Astrophorina</taxon>
        <taxon>Geodiidae</taxon>
        <taxon>Geodia</taxon>
    </lineage>
</organism>
<feature type="domain" description="Thioredoxin" evidence="10">
    <location>
        <begin position="1"/>
        <end position="95"/>
    </location>
</feature>
<dbReference type="Proteomes" id="UP001174909">
    <property type="component" value="Unassembled WGS sequence"/>
</dbReference>
<evidence type="ECO:0000256" key="2">
    <source>
        <dbReference type="ARBA" id="ARBA00004319"/>
    </source>
</evidence>
<dbReference type="GO" id="GO:0034976">
    <property type="term" value="P:response to endoplasmic reticulum stress"/>
    <property type="evidence" value="ECO:0007669"/>
    <property type="project" value="TreeGrafter"/>
</dbReference>
<evidence type="ECO:0000256" key="1">
    <source>
        <dbReference type="ARBA" id="ARBA00001182"/>
    </source>
</evidence>
<protein>
    <recommendedName>
        <fullName evidence="4">protein disulfide-isomerase</fullName>
        <ecNumber evidence="4">5.3.4.1</ecNumber>
    </recommendedName>
</protein>
<dbReference type="PROSITE" id="PS00194">
    <property type="entry name" value="THIOREDOXIN_1"/>
    <property type="match status" value="1"/>
</dbReference>
<name>A0AA35SJU5_GEOBA</name>
<evidence type="ECO:0000259" key="10">
    <source>
        <dbReference type="PROSITE" id="PS51352"/>
    </source>
</evidence>
<evidence type="ECO:0000256" key="6">
    <source>
        <dbReference type="ARBA" id="ARBA00022824"/>
    </source>
</evidence>
<comment type="similarity">
    <text evidence="3">Belongs to the protein disulfide isomerase family.</text>
</comment>
<evidence type="ECO:0000256" key="5">
    <source>
        <dbReference type="ARBA" id="ARBA00022729"/>
    </source>
</evidence>
<dbReference type="PANTHER" id="PTHR18929:SF132">
    <property type="entry name" value="PROTEIN DISULFIDE-ISOMERASE A3"/>
    <property type="match status" value="1"/>
</dbReference>
<evidence type="ECO:0000256" key="3">
    <source>
        <dbReference type="ARBA" id="ARBA00006347"/>
    </source>
</evidence>
<keyword evidence="12" id="KW-1185">Reference proteome</keyword>
<dbReference type="CDD" id="cd02961">
    <property type="entry name" value="PDI_a_family"/>
    <property type="match status" value="1"/>
</dbReference>
<dbReference type="InterPro" id="IPR013766">
    <property type="entry name" value="Thioredoxin_domain"/>
</dbReference>
<dbReference type="InterPro" id="IPR036249">
    <property type="entry name" value="Thioredoxin-like_sf"/>
</dbReference>
<dbReference type="Pfam" id="PF00085">
    <property type="entry name" value="Thioredoxin"/>
    <property type="match status" value="1"/>
</dbReference>
<keyword evidence="9" id="KW-0676">Redox-active center</keyword>
<comment type="caution">
    <text evidence="11">The sequence shown here is derived from an EMBL/GenBank/DDBJ whole genome shotgun (WGS) entry which is preliminary data.</text>
</comment>
<dbReference type="SUPFAM" id="SSF52833">
    <property type="entry name" value="Thioredoxin-like"/>
    <property type="match status" value="1"/>
</dbReference>
<evidence type="ECO:0000313" key="11">
    <source>
        <dbReference type="EMBL" id="CAI8030016.1"/>
    </source>
</evidence>
<evidence type="ECO:0000313" key="12">
    <source>
        <dbReference type="Proteomes" id="UP001174909"/>
    </source>
</evidence>
<evidence type="ECO:0000256" key="7">
    <source>
        <dbReference type="ARBA" id="ARBA00023157"/>
    </source>
</evidence>
<dbReference type="PRINTS" id="PR00421">
    <property type="entry name" value="THIOREDOXIN"/>
</dbReference>
<dbReference type="Gene3D" id="3.40.30.10">
    <property type="entry name" value="Glutaredoxin"/>
    <property type="match status" value="1"/>
</dbReference>
<gene>
    <name evidence="11" type="ORF">GBAR_LOCUS17017</name>
</gene>
<keyword evidence="7" id="KW-1015">Disulfide bond</keyword>
<dbReference type="GO" id="GO:0006457">
    <property type="term" value="P:protein folding"/>
    <property type="evidence" value="ECO:0007669"/>
    <property type="project" value="TreeGrafter"/>
</dbReference>